<evidence type="ECO:0000313" key="2">
    <source>
        <dbReference type="Proteomes" id="UP000790377"/>
    </source>
</evidence>
<gene>
    <name evidence="1" type="ORF">BJ138DRAFT_1116223</name>
</gene>
<evidence type="ECO:0000313" key="1">
    <source>
        <dbReference type="EMBL" id="KAH7907989.1"/>
    </source>
</evidence>
<protein>
    <submittedName>
        <fullName evidence="1">Uncharacterized protein</fullName>
    </submittedName>
</protein>
<accession>A0ACB8A3E3</accession>
<dbReference type="Proteomes" id="UP000790377">
    <property type="component" value="Unassembled WGS sequence"/>
</dbReference>
<reference evidence="1" key="1">
    <citation type="journal article" date="2021" name="New Phytol.">
        <title>Evolutionary innovations through gain and loss of genes in the ectomycorrhizal Boletales.</title>
        <authorList>
            <person name="Wu G."/>
            <person name="Miyauchi S."/>
            <person name="Morin E."/>
            <person name="Kuo A."/>
            <person name="Drula E."/>
            <person name="Varga T."/>
            <person name="Kohler A."/>
            <person name="Feng B."/>
            <person name="Cao Y."/>
            <person name="Lipzen A."/>
            <person name="Daum C."/>
            <person name="Hundley H."/>
            <person name="Pangilinan J."/>
            <person name="Johnson J."/>
            <person name="Barry K."/>
            <person name="LaButti K."/>
            <person name="Ng V."/>
            <person name="Ahrendt S."/>
            <person name="Min B."/>
            <person name="Choi I.G."/>
            <person name="Park H."/>
            <person name="Plett J.M."/>
            <person name="Magnuson J."/>
            <person name="Spatafora J.W."/>
            <person name="Nagy L.G."/>
            <person name="Henrissat B."/>
            <person name="Grigoriev I.V."/>
            <person name="Yang Z.L."/>
            <person name="Xu J."/>
            <person name="Martin F.M."/>
        </authorList>
    </citation>
    <scope>NUCLEOTIDE SEQUENCE</scope>
    <source>
        <strain evidence="1">ATCC 28755</strain>
    </source>
</reference>
<comment type="caution">
    <text evidence="1">The sequence shown here is derived from an EMBL/GenBank/DDBJ whole genome shotgun (WGS) entry which is preliminary data.</text>
</comment>
<name>A0ACB8A3E3_9AGAM</name>
<organism evidence="1 2">
    <name type="scientific">Hygrophoropsis aurantiaca</name>
    <dbReference type="NCBI Taxonomy" id="72124"/>
    <lineage>
        <taxon>Eukaryota</taxon>
        <taxon>Fungi</taxon>
        <taxon>Dikarya</taxon>
        <taxon>Basidiomycota</taxon>
        <taxon>Agaricomycotina</taxon>
        <taxon>Agaricomycetes</taxon>
        <taxon>Agaricomycetidae</taxon>
        <taxon>Boletales</taxon>
        <taxon>Coniophorineae</taxon>
        <taxon>Hygrophoropsidaceae</taxon>
        <taxon>Hygrophoropsis</taxon>
    </lineage>
</organism>
<sequence length="324" mass="35997">MDIYYDYNQARAEITKHAIERSTDKNKKKYQLCVWDDGIASQCKPITSPGSRTTRFACTDAATKETEEAVFTVRGVLVDTDLPPLAYRPRPQQLRHMRQSITITGLGQSSFDSAVSSLYALQPLLARTAPPGAMEKWQPGEYKNVVSLDIQNRYFTLRRYADGAEKINFDDSVDPDGFLEDNNSRDLIHTEDNKVEYYASATAGAVKVSPSTFRAGDIVEASLSVEMTPVSNEKYKMILILRSLALINSTMTTDAETKRDIARFQITSQMTSTSLKRRRAYSPTPEGPPGGSSQRPIQKSRGTGDGAEARLTADNGDRPMESIE</sequence>
<dbReference type="EMBL" id="MU267854">
    <property type="protein sequence ID" value="KAH7907989.1"/>
    <property type="molecule type" value="Genomic_DNA"/>
</dbReference>
<proteinExistence type="predicted"/>
<keyword evidence="2" id="KW-1185">Reference proteome</keyword>